<dbReference type="SMART" id="SM00289">
    <property type="entry name" value="WR1"/>
    <property type="match status" value="7"/>
</dbReference>
<dbReference type="SUPFAM" id="SSF57362">
    <property type="entry name" value="BPTI-like"/>
    <property type="match status" value="2"/>
</dbReference>
<evidence type="ECO:0000256" key="1">
    <source>
        <dbReference type="SAM" id="SignalP"/>
    </source>
</evidence>
<organism evidence="3 4">
    <name type="scientific">Mesorhabditis spiculigera</name>
    <dbReference type="NCBI Taxonomy" id="96644"/>
    <lineage>
        <taxon>Eukaryota</taxon>
        <taxon>Metazoa</taxon>
        <taxon>Ecdysozoa</taxon>
        <taxon>Nematoda</taxon>
        <taxon>Chromadorea</taxon>
        <taxon>Rhabditida</taxon>
        <taxon>Rhabditina</taxon>
        <taxon>Rhabditomorpha</taxon>
        <taxon>Rhabditoidea</taxon>
        <taxon>Rhabditidae</taxon>
        <taxon>Mesorhabditinae</taxon>
        <taxon>Mesorhabditis</taxon>
    </lineage>
</organism>
<feature type="non-terminal residue" evidence="3">
    <location>
        <position position="1"/>
    </location>
</feature>
<dbReference type="PANTHER" id="PTHR46339">
    <property type="entry name" value="PROTEIN CBG15282-RELATED"/>
    <property type="match status" value="1"/>
</dbReference>
<keyword evidence="4" id="KW-1185">Reference proteome</keyword>
<dbReference type="EMBL" id="CATQJA010002654">
    <property type="protein sequence ID" value="CAJ0578517.1"/>
    <property type="molecule type" value="Genomic_DNA"/>
</dbReference>
<dbReference type="InterPro" id="IPR002223">
    <property type="entry name" value="Kunitz_BPTI"/>
</dbReference>
<evidence type="ECO:0000313" key="4">
    <source>
        <dbReference type="Proteomes" id="UP001177023"/>
    </source>
</evidence>
<comment type="caution">
    <text evidence="3">The sequence shown here is derived from an EMBL/GenBank/DDBJ whole genome shotgun (WGS) entry which is preliminary data.</text>
</comment>
<dbReference type="PROSITE" id="PS50279">
    <property type="entry name" value="BPTI_KUNITZ_2"/>
    <property type="match status" value="2"/>
</dbReference>
<feature type="chain" id="PRO_5041282168" description="BPTI/Kunitz inhibitor domain-containing protein" evidence="1">
    <location>
        <begin position="20"/>
        <end position="579"/>
    </location>
</feature>
<proteinExistence type="predicted"/>
<dbReference type="SMART" id="SM00131">
    <property type="entry name" value="KU"/>
    <property type="match status" value="2"/>
</dbReference>
<reference evidence="3" key="1">
    <citation type="submission" date="2023-06" db="EMBL/GenBank/DDBJ databases">
        <authorList>
            <person name="Delattre M."/>
        </authorList>
    </citation>
    <scope>NUCLEOTIDE SEQUENCE</scope>
    <source>
        <strain evidence="3">AF72</strain>
    </source>
</reference>
<accession>A0AA36D274</accession>
<dbReference type="AlphaFoldDB" id="A0AA36D274"/>
<protein>
    <recommendedName>
        <fullName evidence="2">BPTI/Kunitz inhibitor domain-containing protein</fullName>
    </recommendedName>
</protein>
<dbReference type="Pfam" id="PF00014">
    <property type="entry name" value="Kunitz_BPTI"/>
    <property type="match status" value="2"/>
</dbReference>
<evidence type="ECO:0000313" key="3">
    <source>
        <dbReference type="EMBL" id="CAJ0578517.1"/>
    </source>
</evidence>
<dbReference type="InterPro" id="IPR028150">
    <property type="entry name" value="Lustrin_cystein"/>
</dbReference>
<dbReference type="GO" id="GO:0004867">
    <property type="term" value="F:serine-type endopeptidase inhibitor activity"/>
    <property type="evidence" value="ECO:0007669"/>
    <property type="project" value="InterPro"/>
</dbReference>
<feature type="domain" description="BPTI/Kunitz inhibitor" evidence="2">
    <location>
        <begin position="26"/>
        <end position="79"/>
    </location>
</feature>
<feature type="domain" description="BPTI/Kunitz inhibitor" evidence="2">
    <location>
        <begin position="131"/>
        <end position="183"/>
    </location>
</feature>
<dbReference type="InterPro" id="IPR036880">
    <property type="entry name" value="Kunitz_BPTI_sf"/>
</dbReference>
<gene>
    <name evidence="3" type="ORF">MSPICULIGERA_LOCUS16766</name>
</gene>
<dbReference type="PROSITE" id="PS00280">
    <property type="entry name" value="BPTI_KUNITZ_1"/>
    <property type="match status" value="2"/>
</dbReference>
<dbReference type="InterPro" id="IPR020901">
    <property type="entry name" value="Prtase_inh_Kunz-CS"/>
</dbReference>
<dbReference type="Gene3D" id="4.10.410.10">
    <property type="entry name" value="Pancreatic trypsin inhibitor Kunitz domain"/>
    <property type="match status" value="2"/>
</dbReference>
<dbReference type="CDD" id="cd22593">
    <property type="entry name" value="Kunitz_conkunitzin"/>
    <property type="match status" value="2"/>
</dbReference>
<name>A0AA36D274_9BILA</name>
<sequence>MEWLQHIYMFAQLLYMGSADLGGMLCRLPKDVGYACGRLSSSTAYYFDSTEGKCLSFVFHGCGGNQNRFINKQECVDGCAALTRCGKGLPLMDFAGNIKRCDGDKIPCPGTHECHGAGMSSVCCIKPERVCHLPIDNGNRCGVAPDTRFYFDSDSNTCRSFSYVGCGGNDNNFKTKGECLQYCSTEVVCKRGDPLPDRYSIAKQMSCSRGSPCPSNYTCIKATSGNSACCPSQEMVCGATYNPREVCRNPLDNELWTFEHKKGRCEKIPQKPHINHHTAQPQLCDKSKRNSCPVGYECMKSSPFAAICCRSQPICPGAESILQTGGKCEEGRAESCASGYTCQQAPNREFVCCTPTLQCPSGMEALRDGGRARICTPRVEGSCPSSHVCVVGSSPPSPGFRPKTLCCRPLQRCVVPYVESLTKKTKRCFPGENKCPSATHCLPVAEPTESLLNIKELTFYCCHTVDVFSCSSGLQPLEDRSTKRPIKCEVADPNSCPNEHFCDVLADGTTACCPFEATQQTCVEALTNYGDPITCKGWDDPSCGHDSKCRKATDGHYVCCREVSSIFKELAQNAPFILF</sequence>
<dbReference type="PANTHER" id="PTHR46339:SF10">
    <property type="entry name" value="BPTI_KUNITZ INHIBITOR DOMAIN-CONTAINING PROTEIN"/>
    <property type="match status" value="1"/>
</dbReference>
<dbReference type="Pfam" id="PF14625">
    <property type="entry name" value="Lustrin_cystein"/>
    <property type="match status" value="6"/>
</dbReference>
<keyword evidence="1" id="KW-0732">Signal</keyword>
<feature type="signal peptide" evidence="1">
    <location>
        <begin position="1"/>
        <end position="19"/>
    </location>
</feature>
<dbReference type="Proteomes" id="UP001177023">
    <property type="component" value="Unassembled WGS sequence"/>
</dbReference>
<dbReference type="InterPro" id="IPR053014">
    <property type="entry name" value="Cuticle_assoc_divergent"/>
</dbReference>
<evidence type="ECO:0000259" key="2">
    <source>
        <dbReference type="PROSITE" id="PS50279"/>
    </source>
</evidence>
<dbReference type="InterPro" id="IPR006150">
    <property type="entry name" value="Cys_repeat_1"/>
</dbReference>